<dbReference type="Proteomes" id="UP000728032">
    <property type="component" value="Unassembled WGS sequence"/>
</dbReference>
<evidence type="ECO:0000256" key="3">
    <source>
        <dbReference type="ARBA" id="ARBA00022786"/>
    </source>
</evidence>
<keyword evidence="7" id="KW-1185">Reference proteome</keyword>
<gene>
    <name evidence="6" type="ORF">ONB1V03_LOCUS1193</name>
</gene>
<evidence type="ECO:0000313" key="7">
    <source>
        <dbReference type="Proteomes" id="UP000728032"/>
    </source>
</evidence>
<dbReference type="GO" id="GO:0010265">
    <property type="term" value="P:SCF complex assembly"/>
    <property type="evidence" value="ECO:0007669"/>
    <property type="project" value="InterPro"/>
</dbReference>
<feature type="domain" description="TATA-binding protein interacting (TIP20)" evidence="5">
    <location>
        <begin position="1095"/>
        <end position="1258"/>
    </location>
</feature>
<dbReference type="OrthoDB" id="6260732at2759"/>
<evidence type="ECO:0000256" key="2">
    <source>
        <dbReference type="ARBA" id="ARBA00022737"/>
    </source>
</evidence>
<sequence length="1285" mass="143967">MSSSVSYHISNLLEKMTSTDKDFRFMATNDLMCELQKDSIKLDDDCEKKVVRMLLKLLDDKNGEVQNLAVKCLGPLVNKVKEIQVETIVDTLCSNMISNNEQLRDISSIGLKTVICELSPHSTALVSTICKKITGRLANAISQVSASVAPTLLLLSSRSNGAFCLSLPKHDDMGIRLEALEILSDLLNRFGSLLVSFHANIQDSLIPQLLCQRLAVRKRAITALSYLTMCCSQALYNRVIEFLIEELSANVSDINNAKTYIQCITAISRQSGHRFGEHLERVMPLISRFAYLEVKDKKQEDGDELKEVCLQAFESFVRRCPKEISTHVPTVRPIVTITNVCLKYLSYDPNYNYDSDGNDDEDMEMDNEDEEADTDGSYSDDDDMSWKVRRASAKTLEALISTRHELIADFYRKVSPELIQRYKEREENVKVDIFNAYIALLKQTRTLVGSGGGGGGATGGCDNSSEYSSHISTIVREQVPSIVKSLHKQLREKSIKTRQSCFLLLSELVNVLPGALTEHISNLIPGILYSLSDKNSSSNMKIDTLAFLNTVLKNHSPEVFHKHIHILLPAVINAVSDTFYKITSEALLVLTQITKVIRPLETNANSTFNFVPFIKPIYESTFAKLKAADIDQEVKERAITCMGQIVYTFGDHMQSELQVSLPLLLDRLRNEITRLTCVKAITKIASSQFKLNLNPLLPEAFPVLASFLRKNQRALKLSSLQLIDTLVKNYRDYLSSETIGIILNEVPPLINESDLHISQLTLNMLTSLIRSHLAFLAIIPQTILPEALVLVRSPLLQGSALNSMLEFFQAIVQNSFPGLDYDELVLRLTQPITQPNRNQTLHKQAFHSIAKCMAAVSVIDERRAIGAVQQLMSDICAQRDSDAIQVFALLAIGEIGKTVDLSGVKELKNVIMESFNSTSEEVKSSASFCLGSVSVGNLEQYLPFVLSEIQNRQKRQYLLLHSLKEIISCQSANPQTIRVLEPHLDSVWKLLLNHCECPEEGTRNVVAECLGKLTLIDPTHLLPLLQQYLRSESPLARSTVVTAMKFTISDQPQRIDSLLRTSIGDFLKTLQDPDINVRRVALVAFNSAAHNKPLLIRDLLNSILPQLYNETKVRKELIREVEMGPFKHTVDDGLDIRKAAFECMYTLLDSCLDRIDIFEFLNHVEDGLRDHYDIKMLTYLMLVRLSTLCPSAVLQRLEGLVEPLKSTCAAKVKANAVKQEVEKQDELKRSAMRAFLALLAVPDADKNMLMTDFLAQIKSAADLSVLYDTIQKDSTVANDIPMDCN</sequence>
<keyword evidence="2" id="KW-0677">Repeat</keyword>
<feature type="region of interest" description="Disordered" evidence="4">
    <location>
        <begin position="353"/>
        <end position="383"/>
    </location>
</feature>
<dbReference type="InterPro" id="IPR039852">
    <property type="entry name" value="CAND1/CAND2"/>
</dbReference>
<dbReference type="InterPro" id="IPR011989">
    <property type="entry name" value="ARM-like"/>
</dbReference>
<dbReference type="SUPFAM" id="SSF48371">
    <property type="entry name" value="ARM repeat"/>
    <property type="match status" value="1"/>
</dbReference>
<keyword evidence="3" id="KW-0833">Ubl conjugation pathway</keyword>
<name>A0A7R9LB08_9ACAR</name>
<dbReference type="EMBL" id="CAJPVJ010000171">
    <property type="protein sequence ID" value="CAG2161589.1"/>
    <property type="molecule type" value="Genomic_DNA"/>
</dbReference>
<accession>A0A7R9LB08</accession>
<dbReference type="Pfam" id="PF25782">
    <property type="entry name" value="TPR_CAND1"/>
    <property type="match status" value="1"/>
</dbReference>
<dbReference type="InterPro" id="IPR013932">
    <property type="entry name" value="TATA-bd_TIP120"/>
</dbReference>
<dbReference type="PANTHER" id="PTHR12696">
    <property type="entry name" value="TIP120"/>
    <property type="match status" value="1"/>
</dbReference>
<organism evidence="6">
    <name type="scientific">Oppiella nova</name>
    <dbReference type="NCBI Taxonomy" id="334625"/>
    <lineage>
        <taxon>Eukaryota</taxon>
        <taxon>Metazoa</taxon>
        <taxon>Ecdysozoa</taxon>
        <taxon>Arthropoda</taxon>
        <taxon>Chelicerata</taxon>
        <taxon>Arachnida</taxon>
        <taxon>Acari</taxon>
        <taxon>Acariformes</taxon>
        <taxon>Sarcoptiformes</taxon>
        <taxon>Oribatida</taxon>
        <taxon>Brachypylina</taxon>
        <taxon>Oppioidea</taxon>
        <taxon>Oppiidae</taxon>
        <taxon>Oppiella</taxon>
    </lineage>
</organism>
<proteinExistence type="inferred from homology"/>
<evidence type="ECO:0000313" key="6">
    <source>
        <dbReference type="EMBL" id="CAD7638068.1"/>
    </source>
</evidence>
<dbReference type="Gene3D" id="1.25.10.10">
    <property type="entry name" value="Leucine-rich Repeat Variant"/>
    <property type="match status" value="1"/>
</dbReference>
<comment type="similarity">
    <text evidence="1">Belongs to the CAND family.</text>
</comment>
<dbReference type="EMBL" id="OC914996">
    <property type="protein sequence ID" value="CAD7638068.1"/>
    <property type="molecule type" value="Genomic_DNA"/>
</dbReference>
<evidence type="ECO:0000259" key="5">
    <source>
        <dbReference type="Pfam" id="PF08623"/>
    </source>
</evidence>
<reference evidence="6" key="1">
    <citation type="submission" date="2020-11" db="EMBL/GenBank/DDBJ databases">
        <authorList>
            <person name="Tran Van P."/>
        </authorList>
    </citation>
    <scope>NUCLEOTIDE SEQUENCE</scope>
</reference>
<evidence type="ECO:0000256" key="4">
    <source>
        <dbReference type="SAM" id="MobiDB-lite"/>
    </source>
</evidence>
<dbReference type="InterPro" id="IPR016024">
    <property type="entry name" value="ARM-type_fold"/>
</dbReference>
<feature type="compositionally biased region" description="Acidic residues" evidence="4">
    <location>
        <begin position="356"/>
        <end position="383"/>
    </location>
</feature>
<dbReference type="Pfam" id="PF08623">
    <property type="entry name" value="TIP120"/>
    <property type="match status" value="1"/>
</dbReference>
<evidence type="ECO:0000256" key="1">
    <source>
        <dbReference type="ARBA" id="ARBA00007657"/>
    </source>
</evidence>
<protein>
    <recommendedName>
        <fullName evidence="5">TATA-binding protein interacting (TIP20) domain-containing protein</fullName>
    </recommendedName>
</protein>